<accession>A0A938WVZ3</accession>
<gene>
    <name evidence="1" type="ORF">H6A34_14520</name>
</gene>
<dbReference type="AlphaFoldDB" id="A0A938WVZ3"/>
<dbReference type="EMBL" id="JACJJG010000229">
    <property type="protein sequence ID" value="MBM6675074.1"/>
    <property type="molecule type" value="Genomic_DNA"/>
</dbReference>
<reference evidence="1" key="2">
    <citation type="journal article" date="2021" name="Sci. Rep.">
        <title>The distribution of antibiotic resistance genes in chicken gut microbiota commensals.</title>
        <authorList>
            <person name="Juricova H."/>
            <person name="Matiasovicova J."/>
            <person name="Kubasova T."/>
            <person name="Cejkova D."/>
            <person name="Rychlik I."/>
        </authorList>
    </citation>
    <scope>NUCLEOTIDE SEQUENCE</scope>
    <source>
        <strain evidence="1">An824</strain>
    </source>
</reference>
<evidence type="ECO:0000313" key="1">
    <source>
        <dbReference type="EMBL" id="MBM6675074.1"/>
    </source>
</evidence>
<evidence type="ECO:0000313" key="2">
    <source>
        <dbReference type="Proteomes" id="UP000706891"/>
    </source>
</evidence>
<name>A0A938WVZ3_9BACT</name>
<organism evidence="1 2">
    <name type="scientific">Marseilla massiliensis</name>
    <dbReference type="NCBI Taxonomy" id="1841864"/>
    <lineage>
        <taxon>Bacteria</taxon>
        <taxon>Pseudomonadati</taxon>
        <taxon>Bacteroidota</taxon>
        <taxon>Bacteroidia</taxon>
        <taxon>Bacteroidales</taxon>
        <taxon>Prevotellaceae</taxon>
        <taxon>Marseilla</taxon>
    </lineage>
</organism>
<comment type="caution">
    <text evidence="1">The sequence shown here is derived from an EMBL/GenBank/DDBJ whole genome shotgun (WGS) entry which is preliminary data.</text>
</comment>
<dbReference type="Proteomes" id="UP000706891">
    <property type="component" value="Unassembled WGS sequence"/>
</dbReference>
<reference evidence="1" key="1">
    <citation type="submission" date="2020-08" db="EMBL/GenBank/DDBJ databases">
        <authorList>
            <person name="Cejkova D."/>
            <person name="Kubasova T."/>
            <person name="Jahodarova E."/>
            <person name="Rychlik I."/>
        </authorList>
    </citation>
    <scope>NUCLEOTIDE SEQUENCE</scope>
    <source>
        <strain evidence="1">An824</strain>
    </source>
</reference>
<proteinExistence type="predicted"/>
<sequence length="82" mass="9590">MVNTILAKRVNHIVAKGDNPAWPKGSKSRGFSRMVRFAQFFPKLSKLIIDEIDKILAKYYGFTEEELDFIINYDIKYRMGMN</sequence>
<protein>
    <submittedName>
        <fullName evidence="1">Uncharacterized protein</fullName>
    </submittedName>
</protein>
<dbReference type="RefSeq" id="WP_205106094.1">
    <property type="nucleotide sequence ID" value="NZ_JACJJG010000229.1"/>
</dbReference>
<keyword evidence="2" id="KW-1185">Reference proteome</keyword>